<name>M7B3V3_CHEMY</name>
<evidence type="ECO:0000256" key="1">
    <source>
        <dbReference type="SAM" id="MobiDB-lite"/>
    </source>
</evidence>
<sequence>MSCRFYKELDAILGGDPPSTAKSPVDTSLAHVPVESGPNQEEAILDEEGEGEPEAEDESEAGDACSQELFSTLEEPSQSQQSDLGEVQTGEEAPGQLLCLEGLFCTYSPSQLPQLTQIPPEGHSQPQQPGPQGQGLYQQEEIQQWRKRDEENEKEEFTVW</sequence>
<dbReference type="AlphaFoldDB" id="M7B3V3"/>
<dbReference type="EMBL" id="KB576442">
    <property type="protein sequence ID" value="EMP26788.1"/>
    <property type="molecule type" value="Genomic_DNA"/>
</dbReference>
<feature type="compositionally biased region" description="Acidic residues" evidence="1">
    <location>
        <begin position="43"/>
        <end position="61"/>
    </location>
</feature>
<reference evidence="3" key="1">
    <citation type="journal article" date="2013" name="Nat. Genet.">
        <title>The draft genomes of soft-shell turtle and green sea turtle yield insights into the development and evolution of the turtle-specific body plan.</title>
        <authorList>
            <person name="Wang Z."/>
            <person name="Pascual-Anaya J."/>
            <person name="Zadissa A."/>
            <person name="Li W."/>
            <person name="Niimura Y."/>
            <person name="Huang Z."/>
            <person name="Li C."/>
            <person name="White S."/>
            <person name="Xiong Z."/>
            <person name="Fang D."/>
            <person name="Wang B."/>
            <person name="Ming Y."/>
            <person name="Chen Y."/>
            <person name="Zheng Y."/>
            <person name="Kuraku S."/>
            <person name="Pignatelli M."/>
            <person name="Herrero J."/>
            <person name="Beal K."/>
            <person name="Nozawa M."/>
            <person name="Li Q."/>
            <person name="Wang J."/>
            <person name="Zhang H."/>
            <person name="Yu L."/>
            <person name="Shigenobu S."/>
            <person name="Wang J."/>
            <person name="Liu J."/>
            <person name="Flicek P."/>
            <person name="Searle S."/>
            <person name="Wang J."/>
            <person name="Kuratani S."/>
            <person name="Yin Y."/>
            <person name="Aken B."/>
            <person name="Zhang G."/>
            <person name="Irie N."/>
        </authorList>
    </citation>
    <scope>NUCLEOTIDE SEQUENCE [LARGE SCALE GENOMIC DNA]</scope>
</reference>
<evidence type="ECO:0000313" key="3">
    <source>
        <dbReference type="Proteomes" id="UP000031443"/>
    </source>
</evidence>
<feature type="region of interest" description="Disordered" evidence="1">
    <location>
        <begin position="111"/>
        <end position="160"/>
    </location>
</feature>
<protein>
    <submittedName>
        <fullName evidence="2">Uncharacterized protein</fullName>
    </submittedName>
</protein>
<evidence type="ECO:0000313" key="2">
    <source>
        <dbReference type="EMBL" id="EMP26788.1"/>
    </source>
</evidence>
<accession>M7B3V3</accession>
<proteinExistence type="predicted"/>
<feature type="compositionally biased region" description="Low complexity" evidence="1">
    <location>
        <begin position="119"/>
        <end position="139"/>
    </location>
</feature>
<dbReference type="Proteomes" id="UP000031443">
    <property type="component" value="Unassembled WGS sequence"/>
</dbReference>
<gene>
    <name evidence="2" type="ORF">UY3_16188</name>
</gene>
<keyword evidence="3" id="KW-1185">Reference proteome</keyword>
<feature type="region of interest" description="Disordered" evidence="1">
    <location>
        <begin position="12"/>
        <end position="93"/>
    </location>
</feature>
<feature type="compositionally biased region" description="Basic and acidic residues" evidence="1">
    <location>
        <begin position="143"/>
        <end position="160"/>
    </location>
</feature>
<organism evidence="2 3">
    <name type="scientific">Chelonia mydas</name>
    <name type="common">Green sea-turtle</name>
    <name type="synonym">Chelonia agassizi</name>
    <dbReference type="NCBI Taxonomy" id="8469"/>
    <lineage>
        <taxon>Eukaryota</taxon>
        <taxon>Metazoa</taxon>
        <taxon>Chordata</taxon>
        <taxon>Craniata</taxon>
        <taxon>Vertebrata</taxon>
        <taxon>Euteleostomi</taxon>
        <taxon>Archelosauria</taxon>
        <taxon>Testudinata</taxon>
        <taxon>Testudines</taxon>
        <taxon>Cryptodira</taxon>
        <taxon>Durocryptodira</taxon>
        <taxon>Americhelydia</taxon>
        <taxon>Chelonioidea</taxon>
        <taxon>Cheloniidae</taxon>
        <taxon>Chelonia</taxon>
    </lineage>
</organism>
<feature type="compositionally biased region" description="Polar residues" evidence="1">
    <location>
        <begin position="68"/>
        <end position="83"/>
    </location>
</feature>